<evidence type="ECO:0000256" key="3">
    <source>
        <dbReference type="ARBA" id="ARBA00022840"/>
    </source>
</evidence>
<dbReference type="Gene3D" id="3.40.50.300">
    <property type="entry name" value="P-loop containing nucleotide triphosphate hydrolases"/>
    <property type="match status" value="1"/>
</dbReference>
<accession>A0A1I2TE98</accession>
<dbReference type="PROSITE" id="PS00211">
    <property type="entry name" value="ABC_TRANSPORTER_1"/>
    <property type="match status" value="1"/>
</dbReference>
<protein>
    <submittedName>
        <fullName evidence="5">Zinc/manganese transport system ATP-binding protein</fullName>
    </submittedName>
</protein>
<dbReference type="InterPro" id="IPR003593">
    <property type="entry name" value="AAA+_ATPase"/>
</dbReference>
<feature type="domain" description="ABC transporter" evidence="4">
    <location>
        <begin position="5"/>
        <end position="233"/>
    </location>
</feature>
<proteinExistence type="predicted"/>
<dbReference type="InterPro" id="IPR003439">
    <property type="entry name" value="ABC_transporter-like_ATP-bd"/>
</dbReference>
<keyword evidence="6" id="KW-1185">Reference proteome</keyword>
<evidence type="ECO:0000313" key="5">
    <source>
        <dbReference type="EMBL" id="SFG63105.1"/>
    </source>
</evidence>
<name>A0A1I2TE98_9BACL</name>
<sequence>MLRNLQVDHLQVSFNGQEVYTNLSLNVSAGELFAVIGPNGAGKSTLLKCILGLLKPQSGSIRIETDHKKAIVGYVPQSRAIDDEAPIETKDFISLGQCSGLLPWLSKKERASLQEIMHFTDTTRFAKKAIGKLSGGERQRAFLAQALVRYPDLLLLDESTANLDPEAQKEMMELVKRVAREWNVAVIFISHDLSLVKEYADRLMLIAPGRHEISESTAILDQPEKLRQYYRKVPEVDEEHAVPLDSFHDRPLNGTVR</sequence>
<evidence type="ECO:0000313" key="6">
    <source>
        <dbReference type="Proteomes" id="UP000198752"/>
    </source>
</evidence>
<gene>
    <name evidence="5" type="ORF">SAMN02982927_02274</name>
</gene>
<dbReference type="SUPFAM" id="SSF52540">
    <property type="entry name" value="P-loop containing nucleoside triphosphate hydrolases"/>
    <property type="match status" value="1"/>
</dbReference>
<dbReference type="PROSITE" id="PS50893">
    <property type="entry name" value="ABC_TRANSPORTER_2"/>
    <property type="match status" value="1"/>
</dbReference>
<keyword evidence="2" id="KW-0547">Nucleotide-binding</keyword>
<evidence type="ECO:0000256" key="2">
    <source>
        <dbReference type="ARBA" id="ARBA00022741"/>
    </source>
</evidence>
<dbReference type="PANTHER" id="PTHR42734">
    <property type="entry name" value="METAL TRANSPORT SYSTEM ATP-BINDING PROTEIN TM_0124-RELATED"/>
    <property type="match status" value="1"/>
</dbReference>
<dbReference type="GO" id="GO:0005524">
    <property type="term" value="F:ATP binding"/>
    <property type="evidence" value="ECO:0007669"/>
    <property type="project" value="UniProtKB-KW"/>
</dbReference>
<dbReference type="InterPro" id="IPR050153">
    <property type="entry name" value="Metal_Ion_Import_ABC"/>
</dbReference>
<dbReference type="SMART" id="SM00382">
    <property type="entry name" value="AAA"/>
    <property type="match status" value="1"/>
</dbReference>
<keyword evidence="1" id="KW-0813">Transport</keyword>
<organism evidence="5 6">
    <name type="scientific">Sporolactobacillus nakayamae</name>
    <dbReference type="NCBI Taxonomy" id="269670"/>
    <lineage>
        <taxon>Bacteria</taxon>
        <taxon>Bacillati</taxon>
        <taxon>Bacillota</taxon>
        <taxon>Bacilli</taxon>
        <taxon>Bacillales</taxon>
        <taxon>Sporolactobacillaceae</taxon>
        <taxon>Sporolactobacillus</taxon>
    </lineage>
</organism>
<dbReference type="GO" id="GO:0016887">
    <property type="term" value="F:ATP hydrolysis activity"/>
    <property type="evidence" value="ECO:0007669"/>
    <property type="project" value="InterPro"/>
</dbReference>
<dbReference type="Pfam" id="PF00005">
    <property type="entry name" value="ABC_tran"/>
    <property type="match status" value="1"/>
</dbReference>
<dbReference type="Proteomes" id="UP000198752">
    <property type="component" value="Unassembled WGS sequence"/>
</dbReference>
<reference evidence="6" key="1">
    <citation type="submission" date="2016-10" db="EMBL/GenBank/DDBJ databases">
        <authorList>
            <person name="Varghese N."/>
            <person name="Submissions S."/>
        </authorList>
    </citation>
    <scope>NUCLEOTIDE SEQUENCE [LARGE SCALE GENOMIC DNA]</scope>
    <source>
        <strain evidence="6">ATCC 700379</strain>
    </source>
</reference>
<dbReference type="CDD" id="cd03235">
    <property type="entry name" value="ABC_Metallic_Cations"/>
    <property type="match status" value="1"/>
</dbReference>
<keyword evidence="3 5" id="KW-0067">ATP-binding</keyword>
<dbReference type="EMBL" id="FOOY01000015">
    <property type="protein sequence ID" value="SFG63105.1"/>
    <property type="molecule type" value="Genomic_DNA"/>
</dbReference>
<dbReference type="AlphaFoldDB" id="A0A1I2TE98"/>
<dbReference type="InterPro" id="IPR017871">
    <property type="entry name" value="ABC_transporter-like_CS"/>
</dbReference>
<dbReference type="InterPro" id="IPR027417">
    <property type="entry name" value="P-loop_NTPase"/>
</dbReference>
<evidence type="ECO:0000256" key="1">
    <source>
        <dbReference type="ARBA" id="ARBA00022448"/>
    </source>
</evidence>
<dbReference type="STRING" id="269670.SAMN02982927_02274"/>
<dbReference type="OrthoDB" id="9806726at2"/>
<dbReference type="RefSeq" id="WP_093673037.1">
    <property type="nucleotide sequence ID" value="NZ_FOOY01000015.1"/>
</dbReference>
<evidence type="ECO:0000259" key="4">
    <source>
        <dbReference type="PROSITE" id="PS50893"/>
    </source>
</evidence>